<evidence type="ECO:0000313" key="3">
    <source>
        <dbReference type="Proteomes" id="UP001163283"/>
    </source>
</evidence>
<name>A0AAQ2QAI6_MORBO</name>
<dbReference type="EMBL" id="CP087781">
    <property type="protein sequence ID" value="UZA50691.1"/>
    <property type="molecule type" value="Genomic_DNA"/>
</dbReference>
<proteinExistence type="predicted"/>
<dbReference type="RefSeq" id="WP_158079668.1">
    <property type="nucleotide sequence ID" value="NZ_CP087765.1"/>
</dbReference>
<dbReference type="GeneID" id="77188291"/>
<dbReference type="Proteomes" id="UP001163283">
    <property type="component" value="Chromosome"/>
</dbReference>
<evidence type="ECO:0000313" key="4">
    <source>
        <dbReference type="Proteomes" id="UP001163632"/>
    </source>
</evidence>
<accession>A0AAQ2QAI6</accession>
<protein>
    <submittedName>
        <fullName evidence="2">Uncharacterized protein</fullName>
    </submittedName>
</protein>
<gene>
    <name evidence="1" type="ORF">LP092_09160</name>
    <name evidence="2" type="ORF">LP129_09115</name>
</gene>
<sequence length="55" mass="6475">MKKVWSASIDLGRMKVYPIGSSYDGLFDYRAYRLNEIKIAQNPHHPDSQILKYLF</sequence>
<dbReference type="EMBL" id="CP087830">
    <property type="protein sequence ID" value="UZA02157.1"/>
    <property type="molecule type" value="Genomic_DNA"/>
</dbReference>
<dbReference type="Proteomes" id="UP001163632">
    <property type="component" value="Chromosome"/>
</dbReference>
<keyword evidence="4" id="KW-1185">Reference proteome</keyword>
<evidence type="ECO:0000313" key="1">
    <source>
        <dbReference type="EMBL" id="UZA02157.1"/>
    </source>
</evidence>
<evidence type="ECO:0000313" key="2">
    <source>
        <dbReference type="EMBL" id="UZA50691.1"/>
    </source>
</evidence>
<dbReference type="AlphaFoldDB" id="A0AAQ2QAI6"/>
<organism evidence="2 3">
    <name type="scientific">Moraxella bovis</name>
    <dbReference type="NCBI Taxonomy" id="476"/>
    <lineage>
        <taxon>Bacteria</taxon>
        <taxon>Pseudomonadati</taxon>
        <taxon>Pseudomonadota</taxon>
        <taxon>Gammaproteobacteria</taxon>
        <taxon>Moraxellales</taxon>
        <taxon>Moraxellaceae</taxon>
        <taxon>Moraxella</taxon>
    </lineage>
</organism>
<reference evidence="2 3" key="1">
    <citation type="journal article" date="2022" name="BMC Microbiol.">
        <title>Whole genome sequencing of Moraxella bovis strains from North America reveals two genotypes with different genetic determinants.</title>
        <authorList>
            <person name="Wynn E.L."/>
            <person name="Hille M.M."/>
            <person name="Loy J.D."/>
            <person name="Schuller G."/>
            <person name="Kuhn K.L."/>
            <person name="Dickey A.M."/>
            <person name="Bono J.L."/>
            <person name="Clawson M.L."/>
        </authorList>
    </citation>
    <scope>NUCLEOTIDE SEQUENCE [LARGE SCALE GENOMIC DNA]</scope>
    <source>
        <strain evidence="1">SAM102599</strain>
        <strain evidence="2 3">SAM57978</strain>
    </source>
</reference>